<dbReference type="SUPFAM" id="SSF47113">
    <property type="entry name" value="Histone-fold"/>
    <property type="match status" value="1"/>
</dbReference>
<dbReference type="SUPFAM" id="SSF55008">
    <property type="entry name" value="HMA, heavy metal-associated domain"/>
    <property type="match status" value="3"/>
</dbReference>
<evidence type="ECO:0000256" key="1">
    <source>
        <dbReference type="ARBA" id="ARBA00004123"/>
    </source>
</evidence>
<dbReference type="InterPro" id="IPR009072">
    <property type="entry name" value="Histone-fold"/>
</dbReference>
<dbReference type="PANTHER" id="PTHR11064:SF115">
    <property type="entry name" value="NUCLEAR TRANSCRIPTION FACTOR Y SUBUNIT B-9"/>
    <property type="match status" value="1"/>
</dbReference>
<comment type="subcellular location">
    <subcellularLocation>
        <location evidence="1">Nucleus</location>
    </subcellularLocation>
</comment>
<keyword evidence="7" id="KW-0804">Transcription</keyword>
<dbReference type="Gene3D" id="3.30.70.100">
    <property type="match status" value="3"/>
</dbReference>
<evidence type="ECO:0000256" key="5">
    <source>
        <dbReference type="ARBA" id="ARBA00023125"/>
    </source>
</evidence>
<keyword evidence="12" id="KW-1185">Reference proteome</keyword>
<evidence type="ECO:0000256" key="2">
    <source>
        <dbReference type="ARBA" id="ARBA00009053"/>
    </source>
</evidence>
<keyword evidence="5" id="KW-0238">DNA-binding</keyword>
<name>A0A5N5HF66_9ROSA</name>
<feature type="region of interest" description="Disordered" evidence="9">
    <location>
        <begin position="1"/>
        <end position="52"/>
    </location>
</feature>
<gene>
    <name evidence="11" type="ORF">D8674_020254</name>
</gene>
<dbReference type="Gene3D" id="1.10.20.10">
    <property type="entry name" value="Histone, subunit A"/>
    <property type="match status" value="1"/>
</dbReference>
<comment type="similarity">
    <text evidence="2">Belongs to the NFYB/HAP3 subunit family.</text>
</comment>
<evidence type="ECO:0000256" key="9">
    <source>
        <dbReference type="SAM" id="MobiDB-lite"/>
    </source>
</evidence>
<evidence type="ECO:0000259" key="10">
    <source>
        <dbReference type="PROSITE" id="PS50846"/>
    </source>
</evidence>
<dbReference type="AlphaFoldDB" id="A0A5N5HF66"/>
<dbReference type="OrthoDB" id="386949at2759"/>
<dbReference type="GO" id="GO:0000978">
    <property type="term" value="F:RNA polymerase II cis-regulatory region sequence-specific DNA binding"/>
    <property type="evidence" value="ECO:0007669"/>
    <property type="project" value="TreeGrafter"/>
</dbReference>
<dbReference type="PROSITE" id="PS50846">
    <property type="entry name" value="HMA_2"/>
    <property type="match status" value="1"/>
</dbReference>
<keyword evidence="4" id="KW-0805">Transcription regulation</keyword>
<dbReference type="Pfam" id="PF00808">
    <property type="entry name" value="CBFD_NFYB_HMF"/>
    <property type="match status" value="1"/>
</dbReference>
<feature type="region of interest" description="Disordered" evidence="9">
    <location>
        <begin position="213"/>
        <end position="238"/>
    </location>
</feature>
<reference evidence="11 12" key="1">
    <citation type="submission" date="2019-09" db="EMBL/GenBank/DDBJ databases">
        <authorList>
            <person name="Ou C."/>
        </authorList>
    </citation>
    <scope>NUCLEOTIDE SEQUENCE [LARGE SCALE GENOMIC DNA]</scope>
    <source>
        <strain evidence="11">S2</strain>
        <tissue evidence="11">Leaf</tissue>
    </source>
</reference>
<reference evidence="11 12" key="3">
    <citation type="submission" date="2019-11" db="EMBL/GenBank/DDBJ databases">
        <title>A de novo genome assembly of a pear dwarfing rootstock.</title>
        <authorList>
            <person name="Wang F."/>
            <person name="Wang J."/>
            <person name="Li S."/>
            <person name="Zhang Y."/>
            <person name="Fang M."/>
            <person name="Ma L."/>
            <person name="Zhao Y."/>
            <person name="Jiang S."/>
        </authorList>
    </citation>
    <scope>NUCLEOTIDE SEQUENCE [LARGE SCALE GENOMIC DNA]</scope>
    <source>
        <strain evidence="11">S2</strain>
        <tissue evidence="11">Leaf</tissue>
    </source>
</reference>
<feature type="compositionally biased region" description="Polar residues" evidence="9">
    <location>
        <begin position="1"/>
        <end position="29"/>
    </location>
</feature>
<dbReference type="InterPro" id="IPR003958">
    <property type="entry name" value="CBFA_NFYB_domain"/>
</dbReference>
<evidence type="ECO:0000256" key="8">
    <source>
        <dbReference type="ARBA" id="ARBA00023242"/>
    </source>
</evidence>
<dbReference type="InterPro" id="IPR006121">
    <property type="entry name" value="HMA_dom"/>
</dbReference>
<comment type="caution">
    <text evidence="11">The sequence shown here is derived from an EMBL/GenBank/DDBJ whole genome shotgun (WGS) entry which is preliminary data.</text>
</comment>
<dbReference type="PRINTS" id="PR00615">
    <property type="entry name" value="CCAATSUBUNTA"/>
</dbReference>
<dbReference type="GO" id="GO:0046982">
    <property type="term" value="F:protein heterodimerization activity"/>
    <property type="evidence" value="ECO:0007669"/>
    <property type="project" value="InterPro"/>
</dbReference>
<dbReference type="GO" id="GO:0046872">
    <property type="term" value="F:metal ion binding"/>
    <property type="evidence" value="ECO:0007669"/>
    <property type="project" value="InterPro"/>
</dbReference>
<evidence type="ECO:0000313" key="11">
    <source>
        <dbReference type="EMBL" id="KAB2626636.1"/>
    </source>
</evidence>
<dbReference type="CDD" id="cd00371">
    <property type="entry name" value="HMA"/>
    <property type="match status" value="1"/>
</dbReference>
<dbReference type="GO" id="GO:0009738">
    <property type="term" value="P:abscisic acid-activated signaling pathway"/>
    <property type="evidence" value="ECO:0007669"/>
    <property type="project" value="UniProtKB-KW"/>
</dbReference>
<protein>
    <submittedName>
        <fullName evidence="11">Nuclear transcription factor Y subunit B-9-like</fullName>
    </submittedName>
</protein>
<evidence type="ECO:0000256" key="7">
    <source>
        <dbReference type="ARBA" id="ARBA00023163"/>
    </source>
</evidence>
<dbReference type="Proteomes" id="UP000327157">
    <property type="component" value="Chromosome 2"/>
</dbReference>
<dbReference type="InterPro" id="IPR036163">
    <property type="entry name" value="HMA_dom_sf"/>
</dbReference>
<evidence type="ECO:0000256" key="3">
    <source>
        <dbReference type="ARBA" id="ARBA00022682"/>
    </source>
</evidence>
<dbReference type="Pfam" id="PF00403">
    <property type="entry name" value="HMA"/>
    <property type="match status" value="1"/>
</dbReference>
<dbReference type="PANTHER" id="PTHR11064">
    <property type="entry name" value="CCAAT-BINDING TRANSCRIPTION FACTOR-RELATED"/>
    <property type="match status" value="1"/>
</dbReference>
<reference evidence="12" key="2">
    <citation type="submission" date="2019-10" db="EMBL/GenBank/DDBJ databases">
        <title>A de novo genome assembly of a pear dwarfing rootstock.</title>
        <authorList>
            <person name="Wang F."/>
            <person name="Wang J."/>
            <person name="Li S."/>
            <person name="Zhang Y."/>
            <person name="Fang M."/>
            <person name="Ma L."/>
            <person name="Zhao Y."/>
            <person name="Jiang S."/>
        </authorList>
    </citation>
    <scope>NUCLEOTIDE SEQUENCE [LARGE SCALE GENOMIC DNA]</scope>
</reference>
<organism evidence="11 12">
    <name type="scientific">Pyrus ussuriensis x Pyrus communis</name>
    <dbReference type="NCBI Taxonomy" id="2448454"/>
    <lineage>
        <taxon>Eukaryota</taxon>
        <taxon>Viridiplantae</taxon>
        <taxon>Streptophyta</taxon>
        <taxon>Embryophyta</taxon>
        <taxon>Tracheophyta</taxon>
        <taxon>Spermatophyta</taxon>
        <taxon>Magnoliopsida</taxon>
        <taxon>eudicotyledons</taxon>
        <taxon>Gunneridae</taxon>
        <taxon>Pentapetalae</taxon>
        <taxon>rosids</taxon>
        <taxon>fabids</taxon>
        <taxon>Rosales</taxon>
        <taxon>Rosaceae</taxon>
        <taxon>Amygdaloideae</taxon>
        <taxon>Maleae</taxon>
        <taxon>Pyrus</taxon>
    </lineage>
</organism>
<feature type="domain" description="HMA" evidence="10">
    <location>
        <begin position="342"/>
        <end position="408"/>
    </location>
</feature>
<keyword evidence="6" id="KW-0010">Activator</keyword>
<sequence length="424" mass="46481">MEFQNQHGTRQSGGPQRSSQMILRSSGESCDNPDPVMNPPLAGSSDNNTEQRAPQCLVREQDQYMPIANVIRIMRRILPPHAKISDDAKETMQECVSEYIAFITGEANERCQREQRKTVTAEDVLWAMGKLGFDNYVEPLTIYLQRYRESESSDRSQFVKREERQLMDYYPPGHAGQVAMMPPPPPSYGPGYYFGPQHGPPMYDPSMMGMFRDCSSSGDGGGGSSSASGAQGENSATVSPIEGQAAVNCIPELINVRKIKEAVEDAGFPVSEFPQQDIAVCRLRIKGMACTTASIKNAVVGLSLEEAKVHFDPNLTDTSCIIQAIEDAVFGAELVSSGNDVNKLHLKLEGVDSLEDMTIVQSVVESVEGVSNVEVDLAEKKVTITYDSDLTGPRSLIRCIEEAGHESKVYQASLYICSSKTKRS</sequence>
<dbReference type="GO" id="GO:0001228">
    <property type="term" value="F:DNA-binding transcription activator activity, RNA polymerase II-specific"/>
    <property type="evidence" value="ECO:0007669"/>
    <property type="project" value="InterPro"/>
</dbReference>
<evidence type="ECO:0000313" key="12">
    <source>
        <dbReference type="Proteomes" id="UP000327157"/>
    </source>
</evidence>
<keyword evidence="3" id="KW-0938">Abscisic acid signaling pathway</keyword>
<proteinExistence type="inferred from homology"/>
<keyword evidence="8" id="KW-0539">Nucleus</keyword>
<dbReference type="CDD" id="cd22907">
    <property type="entry name" value="HFD_NFYB"/>
    <property type="match status" value="1"/>
</dbReference>
<dbReference type="GO" id="GO:0016602">
    <property type="term" value="C:CCAAT-binding factor complex"/>
    <property type="evidence" value="ECO:0007669"/>
    <property type="project" value="InterPro"/>
</dbReference>
<accession>A0A5N5HF66</accession>
<evidence type="ECO:0000256" key="4">
    <source>
        <dbReference type="ARBA" id="ARBA00023015"/>
    </source>
</evidence>
<evidence type="ECO:0000256" key="6">
    <source>
        <dbReference type="ARBA" id="ARBA00023159"/>
    </source>
</evidence>
<dbReference type="EMBL" id="SMOL01000157">
    <property type="protein sequence ID" value="KAB2626636.1"/>
    <property type="molecule type" value="Genomic_DNA"/>
</dbReference>
<dbReference type="FunFam" id="1.10.20.10:FF:000049">
    <property type="entry name" value="Nuclear transcription factor Y subunit B-6"/>
    <property type="match status" value="1"/>
</dbReference>
<dbReference type="InterPro" id="IPR027113">
    <property type="entry name" value="Transc_fact_NFYB/HAP3"/>
</dbReference>